<sequence length="182" mass="20455">MCPVEKNLGVLVHCQVNMSQLCPGGQEDQRHLACVSDSVARRSRAGIVPLHSALVMLLLRFHVHFWAPRDKKDLEKLECVQRRAMELEKGQEHQSDEEQLKELGVFSLEKRGSRGIFSFFFCNYVKGGCGEMGVDLFSQNTSHRARGSRLTLHHGRSGLDIRKKYLHGKGCRPSKQAAQGNG</sequence>
<reference evidence="1 2" key="1">
    <citation type="submission" date="2018-07" db="EMBL/GenBank/DDBJ databases">
        <title>A high quality draft genome assembly of the barn swallow (H. rustica rustica).</title>
        <authorList>
            <person name="Formenti G."/>
            <person name="Chiara M."/>
            <person name="Poveda L."/>
            <person name="Francoijs K.-J."/>
            <person name="Bonisoli-Alquati A."/>
            <person name="Canova L."/>
            <person name="Gianfranceschi L."/>
            <person name="Horner D.S."/>
            <person name="Saino N."/>
        </authorList>
    </citation>
    <scope>NUCLEOTIDE SEQUENCE [LARGE SCALE GENOMIC DNA]</scope>
    <source>
        <strain evidence="1">Chelidonia</strain>
        <tissue evidence="1">Blood</tissue>
    </source>
</reference>
<evidence type="ECO:0000313" key="2">
    <source>
        <dbReference type="Proteomes" id="UP000269221"/>
    </source>
</evidence>
<dbReference type="STRING" id="333673.A0A3M0JZJ1"/>
<keyword evidence="2" id="KW-1185">Reference proteome</keyword>
<proteinExistence type="predicted"/>
<dbReference type="AlphaFoldDB" id="A0A3M0JZJ1"/>
<dbReference type="OrthoDB" id="10404096at2759"/>
<accession>A0A3M0JZJ1</accession>
<dbReference type="EMBL" id="QRBI01000120">
    <property type="protein sequence ID" value="RMC06372.1"/>
    <property type="molecule type" value="Genomic_DNA"/>
</dbReference>
<comment type="caution">
    <text evidence="1">The sequence shown here is derived from an EMBL/GenBank/DDBJ whole genome shotgun (WGS) entry which is preliminary data.</text>
</comment>
<protein>
    <submittedName>
        <fullName evidence="1">Uncharacterized protein</fullName>
    </submittedName>
</protein>
<gene>
    <name evidence="1" type="ORF">DUI87_15804</name>
</gene>
<evidence type="ECO:0000313" key="1">
    <source>
        <dbReference type="EMBL" id="RMC06372.1"/>
    </source>
</evidence>
<dbReference type="Proteomes" id="UP000269221">
    <property type="component" value="Unassembled WGS sequence"/>
</dbReference>
<organism evidence="1 2">
    <name type="scientific">Hirundo rustica rustica</name>
    <dbReference type="NCBI Taxonomy" id="333673"/>
    <lineage>
        <taxon>Eukaryota</taxon>
        <taxon>Metazoa</taxon>
        <taxon>Chordata</taxon>
        <taxon>Craniata</taxon>
        <taxon>Vertebrata</taxon>
        <taxon>Euteleostomi</taxon>
        <taxon>Archelosauria</taxon>
        <taxon>Archosauria</taxon>
        <taxon>Dinosauria</taxon>
        <taxon>Saurischia</taxon>
        <taxon>Theropoda</taxon>
        <taxon>Coelurosauria</taxon>
        <taxon>Aves</taxon>
        <taxon>Neognathae</taxon>
        <taxon>Neoaves</taxon>
        <taxon>Telluraves</taxon>
        <taxon>Australaves</taxon>
        <taxon>Passeriformes</taxon>
        <taxon>Sylvioidea</taxon>
        <taxon>Hirundinidae</taxon>
        <taxon>Hirundo</taxon>
    </lineage>
</organism>
<name>A0A3M0JZJ1_HIRRU</name>